<protein>
    <submittedName>
        <fullName evidence="4">Uncharacterized protein</fullName>
    </submittedName>
</protein>
<sequence length="209" mass="22657">MKRWLTTIVLGSSLLMAPAAFAADATTTTDPVLSPVITTDDSSLTDPVSTSADSGKMTAAERQAWKSALAPKQEQLKSLRQQVKDLRGKLKAETQLNKDARHSLQGSLSKEQKQTLKTSLQPNAEQRKALHEELKNLQGQRKQAVEALKAARSAHDLNAAQAALDQLINLEQQLLDKGNQLLTVKGSIHDILTNAAQPAPVQWAAANQQ</sequence>
<name>A0A6I3SJK3_HELMO</name>
<reference evidence="4 5" key="1">
    <citation type="submission" date="2019-11" db="EMBL/GenBank/DDBJ databases">
        <title>Whole-genome sequence of a the green, strictly anaerobic photosynthetic bacterium Heliobacillus mobilis DSM 6151.</title>
        <authorList>
            <person name="Kyndt J.A."/>
            <person name="Meyer T.E."/>
        </authorList>
    </citation>
    <scope>NUCLEOTIDE SEQUENCE [LARGE SCALE GENOMIC DNA]</scope>
    <source>
        <strain evidence="4 5">DSM 6151</strain>
    </source>
</reference>
<dbReference type="RefSeq" id="WP_155475879.1">
    <property type="nucleotide sequence ID" value="NZ_WNKU01000006.1"/>
</dbReference>
<dbReference type="EMBL" id="WNKU01000006">
    <property type="protein sequence ID" value="MTV48777.1"/>
    <property type="molecule type" value="Genomic_DNA"/>
</dbReference>
<evidence type="ECO:0000313" key="5">
    <source>
        <dbReference type="Proteomes" id="UP000430670"/>
    </source>
</evidence>
<keyword evidence="1" id="KW-0175">Coiled coil</keyword>
<feature type="compositionally biased region" description="Basic and acidic residues" evidence="2">
    <location>
        <begin position="92"/>
        <end position="102"/>
    </location>
</feature>
<organism evidence="4 5">
    <name type="scientific">Heliobacterium mobile</name>
    <name type="common">Heliobacillus mobilis</name>
    <dbReference type="NCBI Taxonomy" id="28064"/>
    <lineage>
        <taxon>Bacteria</taxon>
        <taxon>Bacillati</taxon>
        <taxon>Bacillota</taxon>
        <taxon>Clostridia</taxon>
        <taxon>Eubacteriales</taxon>
        <taxon>Heliobacteriaceae</taxon>
        <taxon>Heliobacterium</taxon>
    </lineage>
</organism>
<comment type="caution">
    <text evidence="4">The sequence shown here is derived from an EMBL/GenBank/DDBJ whole genome shotgun (WGS) entry which is preliminary data.</text>
</comment>
<feature type="signal peptide" evidence="3">
    <location>
        <begin position="1"/>
        <end position="22"/>
    </location>
</feature>
<evidence type="ECO:0000256" key="3">
    <source>
        <dbReference type="SAM" id="SignalP"/>
    </source>
</evidence>
<dbReference type="AlphaFoldDB" id="A0A6I3SJK3"/>
<feature type="chain" id="PRO_5026348916" evidence="3">
    <location>
        <begin position="23"/>
        <end position="209"/>
    </location>
</feature>
<feature type="compositionally biased region" description="Polar residues" evidence="2">
    <location>
        <begin position="104"/>
        <end position="113"/>
    </location>
</feature>
<dbReference type="Proteomes" id="UP000430670">
    <property type="component" value="Unassembled WGS sequence"/>
</dbReference>
<evidence type="ECO:0000313" key="4">
    <source>
        <dbReference type="EMBL" id="MTV48777.1"/>
    </source>
</evidence>
<evidence type="ECO:0000256" key="1">
    <source>
        <dbReference type="SAM" id="Coils"/>
    </source>
</evidence>
<gene>
    <name evidence="4" type="ORF">GJ688_07255</name>
</gene>
<feature type="region of interest" description="Disordered" evidence="2">
    <location>
        <begin position="31"/>
        <end position="56"/>
    </location>
</feature>
<feature type="region of interest" description="Disordered" evidence="2">
    <location>
        <begin position="92"/>
        <end position="113"/>
    </location>
</feature>
<accession>A0A6I3SJK3</accession>
<dbReference type="OrthoDB" id="2084679at2"/>
<feature type="coiled-coil region" evidence="1">
    <location>
        <begin position="127"/>
        <end position="177"/>
    </location>
</feature>
<feature type="compositionally biased region" description="Polar residues" evidence="2">
    <location>
        <begin position="36"/>
        <end position="53"/>
    </location>
</feature>
<proteinExistence type="predicted"/>
<evidence type="ECO:0000256" key="2">
    <source>
        <dbReference type="SAM" id="MobiDB-lite"/>
    </source>
</evidence>
<keyword evidence="3" id="KW-0732">Signal</keyword>
<keyword evidence="5" id="KW-1185">Reference proteome</keyword>